<dbReference type="AlphaFoldDB" id="A0A5B6WI44"/>
<sequence>MQHRTLVTDTSCPRCGKRAEAIDHLFRECLVTVEVWSTLLLQNVLIACNRDFEQWLTWVFEQLNTHECRIFSCALWAIWGDRNSRIHNKKEVTSAFAAEALACRRAVRIGMENTWPEVIVEGDSYAVIKKCNSKEQDKSMIGAYISDIQ</sequence>
<gene>
    <name evidence="2" type="ORF">EPI10_021825</name>
</gene>
<dbReference type="Pfam" id="PF13456">
    <property type="entry name" value="RVT_3"/>
    <property type="match status" value="1"/>
</dbReference>
<evidence type="ECO:0000313" key="3">
    <source>
        <dbReference type="Proteomes" id="UP000325315"/>
    </source>
</evidence>
<dbReference type="Proteomes" id="UP000325315">
    <property type="component" value="Unassembled WGS sequence"/>
</dbReference>
<evidence type="ECO:0000313" key="2">
    <source>
        <dbReference type="EMBL" id="KAA3481459.1"/>
    </source>
</evidence>
<feature type="domain" description="RNase H type-1" evidence="1">
    <location>
        <begin position="90"/>
        <end position="149"/>
    </location>
</feature>
<dbReference type="GO" id="GO:0003676">
    <property type="term" value="F:nucleic acid binding"/>
    <property type="evidence" value="ECO:0007669"/>
    <property type="project" value="InterPro"/>
</dbReference>
<proteinExistence type="predicted"/>
<keyword evidence="2" id="KW-0808">Transferase</keyword>
<reference evidence="2" key="1">
    <citation type="submission" date="2019-08" db="EMBL/GenBank/DDBJ databases">
        <authorList>
            <person name="Liu F."/>
        </authorList>
    </citation>
    <scope>NUCLEOTIDE SEQUENCE [LARGE SCALE GENOMIC DNA]</scope>
    <source>
        <strain evidence="2">PA1801</strain>
        <tissue evidence="2">Leaf</tissue>
    </source>
</reference>
<keyword evidence="2" id="KW-0548">Nucleotidyltransferase</keyword>
<keyword evidence="3" id="KW-1185">Reference proteome</keyword>
<protein>
    <submittedName>
        <fullName evidence="2">Reverse transcriptase</fullName>
    </submittedName>
</protein>
<evidence type="ECO:0000259" key="1">
    <source>
        <dbReference type="Pfam" id="PF13456"/>
    </source>
</evidence>
<keyword evidence="2" id="KW-0695">RNA-directed DNA polymerase</keyword>
<name>A0A5B6WI44_9ROSI</name>
<dbReference type="EMBL" id="SMMG02000003">
    <property type="protein sequence ID" value="KAA3481459.1"/>
    <property type="molecule type" value="Genomic_DNA"/>
</dbReference>
<accession>A0A5B6WI44</accession>
<dbReference type="GO" id="GO:0004523">
    <property type="term" value="F:RNA-DNA hybrid ribonuclease activity"/>
    <property type="evidence" value="ECO:0007669"/>
    <property type="project" value="InterPro"/>
</dbReference>
<dbReference type="OrthoDB" id="984173at2759"/>
<dbReference type="InterPro" id="IPR002156">
    <property type="entry name" value="RNaseH_domain"/>
</dbReference>
<dbReference type="GO" id="GO:0003964">
    <property type="term" value="F:RNA-directed DNA polymerase activity"/>
    <property type="evidence" value="ECO:0007669"/>
    <property type="project" value="UniProtKB-KW"/>
</dbReference>
<organism evidence="2 3">
    <name type="scientific">Gossypium australe</name>
    <dbReference type="NCBI Taxonomy" id="47621"/>
    <lineage>
        <taxon>Eukaryota</taxon>
        <taxon>Viridiplantae</taxon>
        <taxon>Streptophyta</taxon>
        <taxon>Embryophyta</taxon>
        <taxon>Tracheophyta</taxon>
        <taxon>Spermatophyta</taxon>
        <taxon>Magnoliopsida</taxon>
        <taxon>eudicotyledons</taxon>
        <taxon>Gunneridae</taxon>
        <taxon>Pentapetalae</taxon>
        <taxon>rosids</taxon>
        <taxon>malvids</taxon>
        <taxon>Malvales</taxon>
        <taxon>Malvaceae</taxon>
        <taxon>Malvoideae</taxon>
        <taxon>Gossypium</taxon>
    </lineage>
</organism>
<comment type="caution">
    <text evidence="2">The sequence shown here is derived from an EMBL/GenBank/DDBJ whole genome shotgun (WGS) entry which is preliminary data.</text>
</comment>